<evidence type="ECO:0000313" key="1">
    <source>
        <dbReference type="EMBL" id="VVO11842.1"/>
    </source>
</evidence>
<proteinExistence type="predicted"/>
<protein>
    <submittedName>
        <fullName evidence="1">Uncharacterized protein</fullName>
    </submittedName>
</protein>
<organism evidence="1 2">
    <name type="scientific">Pseudomonas fluorescens</name>
    <dbReference type="NCBI Taxonomy" id="294"/>
    <lineage>
        <taxon>Bacteria</taxon>
        <taxon>Pseudomonadati</taxon>
        <taxon>Pseudomonadota</taxon>
        <taxon>Gammaproteobacteria</taxon>
        <taxon>Pseudomonadales</taxon>
        <taxon>Pseudomonadaceae</taxon>
        <taxon>Pseudomonas</taxon>
    </lineage>
</organism>
<evidence type="ECO:0000313" key="2">
    <source>
        <dbReference type="Proteomes" id="UP000337909"/>
    </source>
</evidence>
<dbReference type="RefSeq" id="WP_224788246.1">
    <property type="nucleotide sequence ID" value="NZ_CABVHQ010000034.1"/>
</dbReference>
<dbReference type="Proteomes" id="UP000337909">
    <property type="component" value="Unassembled WGS sequence"/>
</dbReference>
<dbReference type="EMBL" id="CABVHQ010000034">
    <property type="protein sequence ID" value="VVO11842.1"/>
    <property type="molecule type" value="Genomic_DNA"/>
</dbReference>
<sequence>MDPDDEGWWCGICGNGIRLSRRTATGIKCPYGKPGDRLWVRETFALLGNEDGVCVDWNDNLQKGDEKSAAKIYRASCNQGDYGLWEVPDAADWKPKTDGLLYEGAWCPSIHMPQWASRILLEITDVRIERLRDITTEQAEAEGCFFTDYGRKCFHSGLGWRNVGDCEYPDAHHRQREGWMWGKTTSHEQCLGSARHAFGNLWEKTGGDWDANPWLWVVEFKQVT</sequence>
<dbReference type="AlphaFoldDB" id="A0A5E7DWM4"/>
<name>A0A5E7DWM4_PSEFL</name>
<reference evidence="1 2" key="1">
    <citation type="submission" date="2019-09" db="EMBL/GenBank/DDBJ databases">
        <authorList>
            <person name="Chandra G."/>
            <person name="Truman W A."/>
        </authorList>
    </citation>
    <scope>NUCLEOTIDE SEQUENCE [LARGE SCALE GENOMIC DNA]</scope>
    <source>
        <strain evidence="1">PS691</strain>
    </source>
</reference>
<accession>A0A5E7DWM4</accession>
<gene>
    <name evidence="1" type="ORF">PS691_03469</name>
</gene>